<evidence type="ECO:0000313" key="7">
    <source>
        <dbReference type="EMBL" id="RAW24022.1"/>
    </source>
</evidence>
<evidence type="ECO:0000256" key="1">
    <source>
        <dbReference type="SAM" id="MobiDB-lite"/>
    </source>
</evidence>
<dbReference type="EMBL" id="RCMK01000976">
    <property type="protein sequence ID" value="KAG2905958.1"/>
    <property type="molecule type" value="Genomic_DNA"/>
</dbReference>
<name>A0A329RL10_9STRA</name>
<dbReference type="VEuPathDB" id="FungiDB:PC110_g19549"/>
<dbReference type="Proteomes" id="UP000774804">
    <property type="component" value="Unassembled WGS sequence"/>
</dbReference>
<dbReference type="Proteomes" id="UP000760860">
    <property type="component" value="Unassembled WGS sequence"/>
</dbReference>
<sequence length="116" mass="13075">MEELLPAPEAGSDHEPDGEEADGDSNDNDEDSDWTPASGDLSGDELLDSKKIQTMYNKVRRYVPEEFVNDPTYDAPKDEGERKAEEMQKARAIKRKEAAKKKKLERVAAPVLHEEM</sequence>
<evidence type="ECO:0000313" key="2">
    <source>
        <dbReference type="EMBL" id="KAG2840016.1"/>
    </source>
</evidence>
<proteinExistence type="predicted"/>
<dbReference type="EMBL" id="RCMG01000983">
    <property type="protein sequence ID" value="KAG2840016.1"/>
    <property type="molecule type" value="Genomic_DNA"/>
</dbReference>
<dbReference type="OrthoDB" id="122372at2759"/>
<accession>A0A329RL10</accession>
<organism evidence="7 8">
    <name type="scientific">Phytophthora cactorum</name>
    <dbReference type="NCBI Taxonomy" id="29920"/>
    <lineage>
        <taxon>Eukaryota</taxon>
        <taxon>Sar</taxon>
        <taxon>Stramenopiles</taxon>
        <taxon>Oomycota</taxon>
        <taxon>Peronosporomycetes</taxon>
        <taxon>Peronosporales</taxon>
        <taxon>Peronosporaceae</taxon>
        <taxon>Phytophthora</taxon>
    </lineage>
</organism>
<feature type="region of interest" description="Disordered" evidence="1">
    <location>
        <begin position="1"/>
        <end position="46"/>
    </location>
</feature>
<feature type="compositionally biased region" description="Acidic residues" evidence="1">
    <location>
        <begin position="16"/>
        <end position="33"/>
    </location>
</feature>
<evidence type="ECO:0000313" key="8">
    <source>
        <dbReference type="Proteomes" id="UP000251314"/>
    </source>
</evidence>
<dbReference type="Proteomes" id="UP000735874">
    <property type="component" value="Unassembled WGS sequence"/>
</dbReference>
<dbReference type="EMBL" id="RCML01000947">
    <property type="protein sequence ID" value="KAG2967263.1"/>
    <property type="molecule type" value="Genomic_DNA"/>
</dbReference>
<gene>
    <name evidence="7" type="ORF">PC110_g19549</name>
    <name evidence="2" type="ORF">PC113_g19350</name>
    <name evidence="3" type="ORF">PC115_g18500</name>
    <name evidence="4" type="ORF">PC117_g20627</name>
    <name evidence="5" type="ORF">PC118_g18695</name>
    <name evidence="6" type="ORF">PC129_g18314</name>
</gene>
<dbReference type="EMBL" id="MJFZ01000949">
    <property type="protein sequence ID" value="RAW24022.1"/>
    <property type="molecule type" value="Genomic_DNA"/>
</dbReference>
<keyword evidence="8" id="KW-1185">Reference proteome</keyword>
<evidence type="ECO:0000313" key="5">
    <source>
        <dbReference type="EMBL" id="KAG2967263.1"/>
    </source>
</evidence>
<reference evidence="2" key="2">
    <citation type="submission" date="2018-10" db="EMBL/GenBank/DDBJ databases">
        <title>Effector identification in a new, highly contiguous assembly of the strawberry crown rot pathogen Phytophthora cactorum.</title>
        <authorList>
            <person name="Armitage A.D."/>
            <person name="Nellist C.F."/>
            <person name="Bates H."/>
            <person name="Vickerstaff R.J."/>
            <person name="Harrison R.J."/>
        </authorList>
    </citation>
    <scope>NUCLEOTIDE SEQUENCE</scope>
    <source>
        <strain evidence="2">15-7</strain>
        <strain evidence="3">4032</strain>
        <strain evidence="4">4040</strain>
        <strain evidence="5">P415</strain>
        <strain evidence="6">P421</strain>
    </source>
</reference>
<evidence type="ECO:0000313" key="3">
    <source>
        <dbReference type="EMBL" id="KAG2893339.1"/>
    </source>
</evidence>
<evidence type="ECO:0000313" key="4">
    <source>
        <dbReference type="EMBL" id="KAG2905958.1"/>
    </source>
</evidence>
<dbReference type="Proteomes" id="UP000697107">
    <property type="component" value="Unassembled WGS sequence"/>
</dbReference>
<dbReference type="EMBL" id="RCMI01000962">
    <property type="protein sequence ID" value="KAG2893339.1"/>
    <property type="molecule type" value="Genomic_DNA"/>
</dbReference>
<dbReference type="Proteomes" id="UP000251314">
    <property type="component" value="Unassembled WGS sequence"/>
</dbReference>
<evidence type="ECO:0000313" key="6">
    <source>
        <dbReference type="EMBL" id="KAG3210689.1"/>
    </source>
</evidence>
<dbReference type="AlphaFoldDB" id="A0A329RL10"/>
<comment type="caution">
    <text evidence="7">The sequence shown here is derived from an EMBL/GenBank/DDBJ whole genome shotgun (WGS) entry which is preliminary data.</text>
</comment>
<dbReference type="Proteomes" id="UP000736787">
    <property type="component" value="Unassembled WGS sequence"/>
</dbReference>
<dbReference type="STRING" id="29920.A0A329RL10"/>
<protein>
    <submittedName>
        <fullName evidence="7">Uncharacterized protein</fullName>
    </submittedName>
</protein>
<dbReference type="EMBL" id="RCMV01001055">
    <property type="protein sequence ID" value="KAG3210689.1"/>
    <property type="molecule type" value="Genomic_DNA"/>
</dbReference>
<reference evidence="7 8" key="1">
    <citation type="submission" date="2018-01" db="EMBL/GenBank/DDBJ databases">
        <title>Draft genome of the strawberry crown rot pathogen Phytophthora cactorum.</title>
        <authorList>
            <person name="Armitage A.D."/>
            <person name="Lysoe E."/>
            <person name="Nellist C.F."/>
            <person name="Harrison R.J."/>
            <person name="Brurberg M.B."/>
        </authorList>
    </citation>
    <scope>NUCLEOTIDE SEQUENCE [LARGE SCALE GENOMIC DNA]</scope>
    <source>
        <strain evidence="7 8">10300</strain>
    </source>
</reference>